<dbReference type="InterPro" id="IPR005227">
    <property type="entry name" value="YqgF"/>
</dbReference>
<dbReference type="EC" id="3.1.-.-" evidence="5"/>
<keyword evidence="1 5" id="KW-0963">Cytoplasm</keyword>
<comment type="subcellular location">
    <subcellularLocation>
        <location evidence="5">Cytoplasm</location>
    </subcellularLocation>
</comment>
<dbReference type="GO" id="GO:0016788">
    <property type="term" value="F:hydrolase activity, acting on ester bonds"/>
    <property type="evidence" value="ECO:0007669"/>
    <property type="project" value="UniProtKB-UniRule"/>
</dbReference>
<evidence type="ECO:0000313" key="8">
    <source>
        <dbReference type="Proteomes" id="UP000036756"/>
    </source>
</evidence>
<comment type="caution">
    <text evidence="7">The sequence shown here is derived from an EMBL/GenBank/DDBJ whole genome shotgun (WGS) entry which is preliminary data.</text>
</comment>
<accession>A0A0J8D620</accession>
<dbReference type="PANTHER" id="PTHR33317:SF4">
    <property type="entry name" value="POLYNUCLEOTIDYL TRANSFERASE, RIBONUCLEASE H-LIKE SUPERFAMILY PROTEIN"/>
    <property type="match status" value="1"/>
</dbReference>
<keyword evidence="2 5" id="KW-0690">Ribosome biogenesis</keyword>
<evidence type="ECO:0000256" key="5">
    <source>
        <dbReference type="HAMAP-Rule" id="MF_00651"/>
    </source>
</evidence>
<dbReference type="Gene3D" id="3.30.420.140">
    <property type="entry name" value="YqgF/RNase H-like domain"/>
    <property type="match status" value="1"/>
</dbReference>
<dbReference type="NCBIfam" id="TIGR00250">
    <property type="entry name" value="RNAse_H_YqgF"/>
    <property type="match status" value="1"/>
</dbReference>
<dbReference type="InterPro" id="IPR006641">
    <property type="entry name" value="YqgF/RNaseH-like_dom"/>
</dbReference>
<keyword evidence="3 5" id="KW-0540">Nuclease</keyword>
<proteinExistence type="inferred from homology"/>
<dbReference type="Pfam" id="PF03652">
    <property type="entry name" value="RuvX"/>
    <property type="match status" value="1"/>
</dbReference>
<dbReference type="PATRIC" id="fig|1121307.3.peg.918"/>
<dbReference type="STRING" id="1121307.CLCY_2c00620"/>
<evidence type="ECO:0000256" key="3">
    <source>
        <dbReference type="ARBA" id="ARBA00022722"/>
    </source>
</evidence>
<evidence type="ECO:0000259" key="6">
    <source>
        <dbReference type="SMART" id="SM00732"/>
    </source>
</evidence>
<keyword evidence="4 5" id="KW-0378">Hydrolase</keyword>
<dbReference type="HAMAP" id="MF_00651">
    <property type="entry name" value="Nuclease_YqgF"/>
    <property type="match status" value="1"/>
</dbReference>
<dbReference type="Proteomes" id="UP000036756">
    <property type="component" value="Unassembled WGS sequence"/>
</dbReference>
<dbReference type="InterPro" id="IPR037027">
    <property type="entry name" value="YqgF/RNaseH-like_dom_sf"/>
</dbReference>
<dbReference type="GO" id="GO:0005829">
    <property type="term" value="C:cytosol"/>
    <property type="evidence" value="ECO:0007669"/>
    <property type="project" value="TreeGrafter"/>
</dbReference>
<reference evidence="7 8" key="1">
    <citation type="submission" date="2015-06" db="EMBL/GenBank/DDBJ databases">
        <title>Draft genome sequence of the purine-degrading Clostridium cylindrosporum HC-1 (DSM 605).</title>
        <authorList>
            <person name="Poehlein A."/>
            <person name="Schiel-Bengelsdorf B."/>
            <person name="Bengelsdorf F."/>
            <person name="Daniel R."/>
            <person name="Duerre P."/>
        </authorList>
    </citation>
    <scope>NUCLEOTIDE SEQUENCE [LARGE SCALE GENOMIC DNA]</scope>
    <source>
        <strain evidence="7 8">DSM 605</strain>
    </source>
</reference>
<evidence type="ECO:0000256" key="1">
    <source>
        <dbReference type="ARBA" id="ARBA00022490"/>
    </source>
</evidence>
<evidence type="ECO:0000313" key="7">
    <source>
        <dbReference type="EMBL" id="KMT21302.1"/>
    </source>
</evidence>
<evidence type="ECO:0000256" key="4">
    <source>
        <dbReference type="ARBA" id="ARBA00022801"/>
    </source>
</evidence>
<organism evidence="7 8">
    <name type="scientific">Clostridium cylindrosporum DSM 605</name>
    <dbReference type="NCBI Taxonomy" id="1121307"/>
    <lineage>
        <taxon>Bacteria</taxon>
        <taxon>Bacillati</taxon>
        <taxon>Bacillota</taxon>
        <taxon>Clostridia</taxon>
        <taxon>Eubacteriales</taxon>
        <taxon>Clostridiaceae</taxon>
        <taxon>Clostridium</taxon>
    </lineage>
</organism>
<feature type="domain" description="YqgF/RNase H-like" evidence="6">
    <location>
        <begin position="1"/>
        <end position="101"/>
    </location>
</feature>
<gene>
    <name evidence="7" type="ORF">CLCY_2c00620</name>
</gene>
<dbReference type="SMART" id="SM00732">
    <property type="entry name" value="YqgFc"/>
    <property type="match status" value="1"/>
</dbReference>
<sequence length="138" mass="15133">MRTIGLDLGTKTIGVAVSDPLGWTAQGVKTIQRIGLKKDIEEIKNIINEYSVSKIVLGMPKNMNGTVGEAGERSLAFAEALKNKTGLEVILQDERLTTAAAQRTLIEADMSRKKRKKVVDTVAATYILQTYLDRVSKL</sequence>
<comment type="function">
    <text evidence="5">Could be a nuclease involved in processing of the 5'-end of pre-16S rRNA.</text>
</comment>
<dbReference type="AlphaFoldDB" id="A0A0J8D620"/>
<dbReference type="GO" id="GO:0004518">
    <property type="term" value="F:nuclease activity"/>
    <property type="evidence" value="ECO:0007669"/>
    <property type="project" value="UniProtKB-KW"/>
</dbReference>
<dbReference type="RefSeq" id="WP_048570748.1">
    <property type="nucleotide sequence ID" value="NZ_LFVU01000027.1"/>
</dbReference>
<dbReference type="PANTHER" id="PTHR33317">
    <property type="entry name" value="POLYNUCLEOTIDYL TRANSFERASE, RIBONUCLEASE H-LIKE SUPERFAMILY PROTEIN"/>
    <property type="match status" value="1"/>
</dbReference>
<name>A0A0J8D620_CLOCY</name>
<dbReference type="SUPFAM" id="SSF53098">
    <property type="entry name" value="Ribonuclease H-like"/>
    <property type="match status" value="1"/>
</dbReference>
<dbReference type="InterPro" id="IPR012337">
    <property type="entry name" value="RNaseH-like_sf"/>
</dbReference>
<dbReference type="CDD" id="cd16964">
    <property type="entry name" value="YqgF"/>
    <property type="match status" value="1"/>
</dbReference>
<comment type="similarity">
    <text evidence="5">Belongs to the YqgF HJR family.</text>
</comment>
<protein>
    <recommendedName>
        <fullName evidence="5">Putative pre-16S rRNA nuclease</fullName>
        <ecNumber evidence="5">3.1.-.-</ecNumber>
    </recommendedName>
</protein>
<keyword evidence="8" id="KW-1185">Reference proteome</keyword>
<dbReference type="OrthoDB" id="9796140at2"/>
<evidence type="ECO:0000256" key="2">
    <source>
        <dbReference type="ARBA" id="ARBA00022517"/>
    </source>
</evidence>
<dbReference type="EMBL" id="LFVU01000027">
    <property type="protein sequence ID" value="KMT21302.1"/>
    <property type="molecule type" value="Genomic_DNA"/>
</dbReference>
<dbReference type="GO" id="GO:0000967">
    <property type="term" value="P:rRNA 5'-end processing"/>
    <property type="evidence" value="ECO:0007669"/>
    <property type="project" value="UniProtKB-UniRule"/>
</dbReference>